<evidence type="ECO:0000256" key="6">
    <source>
        <dbReference type="SAM" id="MobiDB-lite"/>
    </source>
</evidence>
<feature type="transmembrane region" description="Helical" evidence="7">
    <location>
        <begin position="180"/>
        <end position="202"/>
    </location>
</feature>
<name>A0ABR1X781_9PEZI</name>
<dbReference type="PANTHER" id="PTHR33048">
    <property type="entry name" value="PTH11-LIKE INTEGRAL MEMBRANE PROTEIN (AFU_ORTHOLOGUE AFUA_5G11245)"/>
    <property type="match status" value="1"/>
</dbReference>
<evidence type="ECO:0000256" key="5">
    <source>
        <dbReference type="ARBA" id="ARBA00038359"/>
    </source>
</evidence>
<dbReference type="Pfam" id="PF20684">
    <property type="entry name" value="Fung_rhodopsin"/>
    <property type="match status" value="1"/>
</dbReference>
<feature type="transmembrane region" description="Helical" evidence="7">
    <location>
        <begin position="97"/>
        <end position="118"/>
    </location>
</feature>
<reference evidence="9 10" key="1">
    <citation type="submission" date="2023-01" db="EMBL/GenBank/DDBJ databases">
        <title>Analysis of 21 Apiospora genomes using comparative genomics revels a genus with tremendous synthesis potential of carbohydrate active enzymes and secondary metabolites.</title>
        <authorList>
            <person name="Sorensen T."/>
        </authorList>
    </citation>
    <scope>NUCLEOTIDE SEQUENCE [LARGE SCALE GENOMIC DNA]</scope>
    <source>
        <strain evidence="9 10">CBS 135458</strain>
    </source>
</reference>
<comment type="similarity">
    <text evidence="5">Belongs to the SAT4 family.</text>
</comment>
<feature type="transmembrane region" description="Helical" evidence="7">
    <location>
        <begin position="56"/>
        <end position="77"/>
    </location>
</feature>
<accession>A0ABR1X781</accession>
<keyword evidence="10" id="KW-1185">Reference proteome</keyword>
<evidence type="ECO:0000256" key="7">
    <source>
        <dbReference type="SAM" id="Phobius"/>
    </source>
</evidence>
<feature type="transmembrane region" description="Helical" evidence="7">
    <location>
        <begin position="23"/>
        <end position="44"/>
    </location>
</feature>
<comment type="subcellular location">
    <subcellularLocation>
        <location evidence="1">Membrane</location>
        <topology evidence="1">Multi-pass membrane protein</topology>
    </subcellularLocation>
</comment>
<dbReference type="InterPro" id="IPR052337">
    <property type="entry name" value="SAT4-like"/>
</dbReference>
<sequence>MAALGPVLNVNVISDESVRLAQVFYGVTIPLVALATATFAFRILKSTRSRSVWSDTCIALGYALTIADWGLMMPQMFLSPGTQSPSAVIEGARGAFLAIPVWGLSMALIKASIGLTLLHIQESFCFQAFVWANIAMAGGYGFGNVWFSLFYCQPLEAAWGDFSDPNAACLSPSALKSAALAGAIVSISTDIMLSIAPITFLWSLKRPFRERVVIGFLMSLGLLAGVSSLVKILLIQKFGTSRDDDGPALNVAISTWTVLEQLLGVIAACTPFCKPLFEQFLRTLGVSLTRTDRRPGAGPNNSTPARANYQRATENDTFRSQITATRSKFEPEEDPLHIEMEAGLAEGSRDANGRIYMRKEVHVMTEELREDNRADGWKKYSPP</sequence>
<gene>
    <name evidence="9" type="ORF">PG994_000751</name>
</gene>
<feature type="transmembrane region" description="Helical" evidence="7">
    <location>
        <begin position="130"/>
        <end position="151"/>
    </location>
</feature>
<protein>
    <recommendedName>
        <fullName evidence="8">Rhodopsin domain-containing protein</fullName>
    </recommendedName>
</protein>
<evidence type="ECO:0000256" key="4">
    <source>
        <dbReference type="ARBA" id="ARBA00023136"/>
    </source>
</evidence>
<dbReference type="InterPro" id="IPR049326">
    <property type="entry name" value="Rhodopsin_dom_fungi"/>
</dbReference>
<organism evidence="9 10">
    <name type="scientific">Apiospora phragmitis</name>
    <dbReference type="NCBI Taxonomy" id="2905665"/>
    <lineage>
        <taxon>Eukaryota</taxon>
        <taxon>Fungi</taxon>
        <taxon>Dikarya</taxon>
        <taxon>Ascomycota</taxon>
        <taxon>Pezizomycotina</taxon>
        <taxon>Sordariomycetes</taxon>
        <taxon>Xylariomycetidae</taxon>
        <taxon>Amphisphaeriales</taxon>
        <taxon>Apiosporaceae</taxon>
        <taxon>Apiospora</taxon>
    </lineage>
</organism>
<feature type="transmembrane region" description="Helical" evidence="7">
    <location>
        <begin position="214"/>
        <end position="234"/>
    </location>
</feature>
<comment type="caution">
    <text evidence="9">The sequence shown here is derived from an EMBL/GenBank/DDBJ whole genome shotgun (WGS) entry which is preliminary data.</text>
</comment>
<feature type="domain" description="Rhodopsin" evidence="8">
    <location>
        <begin position="48"/>
        <end position="278"/>
    </location>
</feature>
<keyword evidence="3 7" id="KW-1133">Transmembrane helix</keyword>
<keyword evidence="4 7" id="KW-0472">Membrane</keyword>
<dbReference type="RefSeq" id="XP_066722792.1">
    <property type="nucleotide sequence ID" value="XM_066852160.1"/>
</dbReference>
<feature type="region of interest" description="Disordered" evidence="6">
    <location>
        <begin position="291"/>
        <end position="317"/>
    </location>
</feature>
<keyword evidence="2 7" id="KW-0812">Transmembrane</keyword>
<evidence type="ECO:0000256" key="1">
    <source>
        <dbReference type="ARBA" id="ARBA00004141"/>
    </source>
</evidence>
<dbReference type="Proteomes" id="UP001480595">
    <property type="component" value="Unassembled WGS sequence"/>
</dbReference>
<evidence type="ECO:0000256" key="2">
    <source>
        <dbReference type="ARBA" id="ARBA00022692"/>
    </source>
</evidence>
<dbReference type="PANTHER" id="PTHR33048:SF129">
    <property type="entry name" value="INTEGRAL MEMBRANE PROTEIN-RELATED"/>
    <property type="match status" value="1"/>
</dbReference>
<evidence type="ECO:0000256" key="3">
    <source>
        <dbReference type="ARBA" id="ARBA00022989"/>
    </source>
</evidence>
<evidence type="ECO:0000259" key="8">
    <source>
        <dbReference type="Pfam" id="PF20684"/>
    </source>
</evidence>
<dbReference type="EMBL" id="JAQQWL010000001">
    <property type="protein sequence ID" value="KAK8091246.1"/>
    <property type="molecule type" value="Genomic_DNA"/>
</dbReference>
<evidence type="ECO:0000313" key="9">
    <source>
        <dbReference type="EMBL" id="KAK8091246.1"/>
    </source>
</evidence>
<dbReference type="GeneID" id="92085223"/>
<evidence type="ECO:0000313" key="10">
    <source>
        <dbReference type="Proteomes" id="UP001480595"/>
    </source>
</evidence>
<proteinExistence type="inferred from homology"/>